<sequence>MADTARIQLGSLKKLQRISSSVRAQVHEGRDIQPRVKFAIFVGLGQRQGEAVISTLLTICNKIWQTGEWPTPWTQSLIITSPRKVTYSYARTTISLISHPSKVTLNILLKRLKPQAEKIIAEEQAGFRPGRSTPAQIFNLRILCERYLDTSKTSTTSSWTSRRRSTGYGMQHYGPPRGSTTSMPT</sequence>
<proteinExistence type="predicted"/>
<evidence type="ECO:0000256" key="1">
    <source>
        <dbReference type="SAM" id="MobiDB-lite"/>
    </source>
</evidence>
<reference evidence="2" key="1">
    <citation type="journal article" date="2023" name="Mol. Biol. Evol.">
        <title>Third-Generation Sequencing Reveals the Adaptive Role of the Epigenome in Three Deep-Sea Polychaetes.</title>
        <authorList>
            <person name="Perez M."/>
            <person name="Aroh O."/>
            <person name="Sun Y."/>
            <person name="Lan Y."/>
            <person name="Juniper S.K."/>
            <person name="Young C.R."/>
            <person name="Angers B."/>
            <person name="Qian P.Y."/>
        </authorList>
    </citation>
    <scope>NUCLEOTIDE SEQUENCE</scope>
    <source>
        <strain evidence="2">R07B-5</strain>
    </source>
</reference>
<dbReference type="Proteomes" id="UP001209878">
    <property type="component" value="Unassembled WGS sequence"/>
</dbReference>
<accession>A0AAD9KVV8</accession>
<evidence type="ECO:0000313" key="2">
    <source>
        <dbReference type="EMBL" id="KAK2177840.1"/>
    </source>
</evidence>
<keyword evidence="3" id="KW-1185">Reference proteome</keyword>
<dbReference type="PANTHER" id="PTHR47027">
    <property type="entry name" value="REVERSE TRANSCRIPTASE DOMAIN-CONTAINING PROTEIN"/>
    <property type="match status" value="1"/>
</dbReference>
<comment type="caution">
    <text evidence="2">The sequence shown here is derived from an EMBL/GenBank/DDBJ whole genome shotgun (WGS) entry which is preliminary data.</text>
</comment>
<dbReference type="EMBL" id="JAODUO010000576">
    <property type="protein sequence ID" value="KAK2177840.1"/>
    <property type="molecule type" value="Genomic_DNA"/>
</dbReference>
<evidence type="ECO:0000313" key="3">
    <source>
        <dbReference type="Proteomes" id="UP001209878"/>
    </source>
</evidence>
<organism evidence="2 3">
    <name type="scientific">Ridgeia piscesae</name>
    <name type="common">Tubeworm</name>
    <dbReference type="NCBI Taxonomy" id="27915"/>
    <lineage>
        <taxon>Eukaryota</taxon>
        <taxon>Metazoa</taxon>
        <taxon>Spiralia</taxon>
        <taxon>Lophotrochozoa</taxon>
        <taxon>Annelida</taxon>
        <taxon>Polychaeta</taxon>
        <taxon>Sedentaria</taxon>
        <taxon>Canalipalpata</taxon>
        <taxon>Sabellida</taxon>
        <taxon>Siboglinidae</taxon>
        <taxon>Ridgeia</taxon>
    </lineage>
</organism>
<protein>
    <recommendedName>
        <fullName evidence="4">Reverse transcriptase domain-containing protein</fullName>
    </recommendedName>
</protein>
<dbReference type="PANTHER" id="PTHR47027:SF20">
    <property type="entry name" value="REVERSE TRANSCRIPTASE-LIKE PROTEIN WITH RNA-DIRECTED DNA POLYMERASE DOMAIN"/>
    <property type="match status" value="1"/>
</dbReference>
<feature type="region of interest" description="Disordered" evidence="1">
    <location>
        <begin position="155"/>
        <end position="185"/>
    </location>
</feature>
<evidence type="ECO:0008006" key="4">
    <source>
        <dbReference type="Google" id="ProtNLM"/>
    </source>
</evidence>
<gene>
    <name evidence="2" type="ORF">NP493_576g00004</name>
</gene>
<name>A0AAD9KVV8_RIDPI</name>
<dbReference type="AlphaFoldDB" id="A0AAD9KVV8"/>